<sequence>MTHDVEFGESAILRTHGKPPFPRRVRNWTSIANDREYDNE</sequence>
<dbReference type="Proteomes" id="UP000004814">
    <property type="component" value="Unassembled WGS sequence"/>
</dbReference>
<name>B1SZ69_9BURK</name>
<dbReference type="EMBL" id="ABLK01000016">
    <property type="protein sequence ID" value="EDT43380.1"/>
    <property type="molecule type" value="Genomic_DNA"/>
</dbReference>
<organism evidence="2 3">
    <name type="scientific">Burkholderia ambifaria MEX-5</name>
    <dbReference type="NCBI Taxonomy" id="396597"/>
    <lineage>
        <taxon>Bacteria</taxon>
        <taxon>Pseudomonadati</taxon>
        <taxon>Pseudomonadota</taxon>
        <taxon>Betaproteobacteria</taxon>
        <taxon>Burkholderiales</taxon>
        <taxon>Burkholderiaceae</taxon>
        <taxon>Burkholderia</taxon>
        <taxon>Burkholderia cepacia complex</taxon>
    </lineage>
</organism>
<dbReference type="PATRIC" id="fig|396597.7.peg.7552"/>
<gene>
    <name evidence="2" type="ORF">BamMEX5DRAFT_0835</name>
</gene>
<protein>
    <submittedName>
        <fullName evidence="2">Uncharacterized protein</fullName>
    </submittedName>
</protein>
<comment type="caution">
    <text evidence="2">The sequence shown here is derived from an EMBL/GenBank/DDBJ whole genome shotgun (WGS) entry which is preliminary data.</text>
</comment>
<accession>B1SZ69</accession>
<evidence type="ECO:0000256" key="1">
    <source>
        <dbReference type="SAM" id="MobiDB-lite"/>
    </source>
</evidence>
<feature type="compositionally biased region" description="Basic residues" evidence="1">
    <location>
        <begin position="15"/>
        <end position="25"/>
    </location>
</feature>
<reference evidence="2 3" key="1">
    <citation type="submission" date="2008-03" db="EMBL/GenBank/DDBJ databases">
        <title>Sequencing of the draft genome and assembly of Burkholderia ambifaria MEX-5.</title>
        <authorList>
            <consortium name="US DOE Joint Genome Institute (JGI-PGF)"/>
            <person name="Copeland A."/>
            <person name="Lucas S."/>
            <person name="Lapidus A."/>
            <person name="Glavina del Rio T."/>
            <person name="Dalin E."/>
            <person name="Tice H."/>
            <person name="Bruce D."/>
            <person name="Goodwin L."/>
            <person name="Pitluck S."/>
            <person name="Larimer F."/>
            <person name="Land M.L."/>
            <person name="Hauser L."/>
            <person name="Tiedje J."/>
            <person name="Richardson P."/>
        </authorList>
    </citation>
    <scope>NUCLEOTIDE SEQUENCE [LARGE SCALE GENOMIC DNA]</scope>
    <source>
        <strain evidence="2 3">MEX-5</strain>
    </source>
</reference>
<dbReference type="AlphaFoldDB" id="B1SZ69"/>
<feature type="region of interest" description="Disordered" evidence="1">
    <location>
        <begin position="1"/>
        <end position="25"/>
    </location>
</feature>
<evidence type="ECO:0000313" key="2">
    <source>
        <dbReference type="EMBL" id="EDT43380.1"/>
    </source>
</evidence>
<proteinExistence type="predicted"/>
<evidence type="ECO:0000313" key="3">
    <source>
        <dbReference type="Proteomes" id="UP000004814"/>
    </source>
</evidence>